<organism evidence="9 10">
    <name type="scientific">Erpetoichthys calabaricus</name>
    <name type="common">Rope fish</name>
    <name type="synonym">Calamoichthys calabaricus</name>
    <dbReference type="NCBI Taxonomy" id="27687"/>
    <lineage>
        <taxon>Eukaryota</taxon>
        <taxon>Metazoa</taxon>
        <taxon>Chordata</taxon>
        <taxon>Craniata</taxon>
        <taxon>Vertebrata</taxon>
        <taxon>Euteleostomi</taxon>
        <taxon>Actinopterygii</taxon>
        <taxon>Polypteriformes</taxon>
        <taxon>Polypteridae</taxon>
        <taxon>Erpetoichthys</taxon>
    </lineage>
</organism>
<feature type="domain" description="C2H2-type" evidence="8">
    <location>
        <begin position="404"/>
        <end position="431"/>
    </location>
</feature>
<reference evidence="9" key="2">
    <citation type="submission" date="2025-08" db="UniProtKB">
        <authorList>
            <consortium name="Ensembl"/>
        </authorList>
    </citation>
    <scope>IDENTIFICATION</scope>
</reference>
<feature type="compositionally biased region" description="Basic and acidic residues" evidence="7">
    <location>
        <begin position="1"/>
        <end position="15"/>
    </location>
</feature>
<keyword evidence="4" id="KW-0862">Zinc</keyword>
<evidence type="ECO:0000259" key="8">
    <source>
        <dbReference type="PROSITE" id="PS50157"/>
    </source>
</evidence>
<keyword evidence="2" id="KW-0479">Metal-binding</keyword>
<dbReference type="PROSITE" id="PS50157">
    <property type="entry name" value="ZINC_FINGER_C2H2_2"/>
    <property type="match status" value="3"/>
</dbReference>
<dbReference type="Proteomes" id="UP000694620">
    <property type="component" value="Chromosome 10"/>
</dbReference>
<dbReference type="Pfam" id="PF13894">
    <property type="entry name" value="zf-C2H2_4"/>
    <property type="match status" value="1"/>
</dbReference>
<feature type="region of interest" description="Disordered" evidence="7">
    <location>
        <begin position="821"/>
        <end position="840"/>
    </location>
</feature>
<reference evidence="9" key="1">
    <citation type="submission" date="2021-06" db="EMBL/GenBank/DDBJ databases">
        <authorList>
            <consortium name="Wellcome Sanger Institute Data Sharing"/>
        </authorList>
    </citation>
    <scope>NUCLEOTIDE SEQUENCE [LARGE SCALE GENOMIC DNA]</scope>
</reference>
<dbReference type="InterPro" id="IPR055125">
    <property type="entry name" value="Wiz_C_Znf"/>
</dbReference>
<feature type="compositionally biased region" description="Polar residues" evidence="7">
    <location>
        <begin position="1130"/>
        <end position="1145"/>
    </location>
</feature>
<feature type="region of interest" description="Disordered" evidence="7">
    <location>
        <begin position="260"/>
        <end position="279"/>
    </location>
</feature>
<name>A0A8C4T6H7_ERPCA</name>
<feature type="domain" description="C2H2-type" evidence="8">
    <location>
        <begin position="442"/>
        <end position="469"/>
    </location>
</feature>
<dbReference type="SMART" id="SM00355">
    <property type="entry name" value="ZnF_C2H2"/>
    <property type="match status" value="9"/>
</dbReference>
<dbReference type="GO" id="GO:0005634">
    <property type="term" value="C:nucleus"/>
    <property type="evidence" value="ECO:0007669"/>
    <property type="project" value="UniProtKB-SubCell"/>
</dbReference>
<evidence type="ECO:0000256" key="1">
    <source>
        <dbReference type="ARBA" id="ARBA00004123"/>
    </source>
</evidence>
<keyword evidence="10" id="KW-1185">Reference proteome</keyword>
<dbReference type="PANTHER" id="PTHR24396">
    <property type="entry name" value="ZINC FINGER PROTEIN"/>
    <property type="match status" value="1"/>
</dbReference>
<accession>A0A8C4T6H7</accession>
<dbReference type="GO" id="GO:0000978">
    <property type="term" value="F:RNA polymerase II cis-regulatory region sequence-specific DNA binding"/>
    <property type="evidence" value="ECO:0007669"/>
    <property type="project" value="TreeGrafter"/>
</dbReference>
<dbReference type="Gene3D" id="3.30.160.60">
    <property type="entry name" value="Classic Zinc Finger"/>
    <property type="match status" value="3"/>
</dbReference>
<dbReference type="PROSITE" id="PS00028">
    <property type="entry name" value="ZINC_FINGER_C2H2_1"/>
    <property type="match status" value="4"/>
</dbReference>
<reference evidence="9" key="3">
    <citation type="submission" date="2025-09" db="UniProtKB">
        <authorList>
            <consortium name="Ensembl"/>
        </authorList>
    </citation>
    <scope>IDENTIFICATION</scope>
</reference>
<gene>
    <name evidence="9" type="primary">ZNF644</name>
    <name evidence="9" type="synonym">znf644b</name>
</gene>
<feature type="region of interest" description="Disordered" evidence="7">
    <location>
        <begin position="1"/>
        <end position="35"/>
    </location>
</feature>
<dbReference type="GO" id="GO:0008270">
    <property type="term" value="F:zinc ion binding"/>
    <property type="evidence" value="ECO:0007669"/>
    <property type="project" value="UniProtKB-KW"/>
</dbReference>
<dbReference type="GO" id="GO:0000981">
    <property type="term" value="F:DNA-binding transcription factor activity, RNA polymerase II-specific"/>
    <property type="evidence" value="ECO:0007669"/>
    <property type="project" value="TreeGrafter"/>
</dbReference>
<dbReference type="InterPro" id="IPR051643">
    <property type="entry name" value="Transcr_Reg_ZincFinger"/>
</dbReference>
<dbReference type="OrthoDB" id="8669871at2759"/>
<dbReference type="Ensembl" id="ENSECRT00000027695.1">
    <property type="protein sequence ID" value="ENSECRP00000027121.1"/>
    <property type="gene ID" value="ENSECRG00000018355.1"/>
</dbReference>
<feature type="region of interest" description="Disordered" evidence="7">
    <location>
        <begin position="1109"/>
        <end position="1145"/>
    </location>
</feature>
<evidence type="ECO:0000256" key="3">
    <source>
        <dbReference type="ARBA" id="ARBA00022771"/>
    </source>
</evidence>
<feature type="compositionally biased region" description="Polar residues" evidence="7">
    <location>
        <begin position="23"/>
        <end position="35"/>
    </location>
</feature>
<dbReference type="InterPro" id="IPR036236">
    <property type="entry name" value="Znf_C2H2_sf"/>
</dbReference>
<dbReference type="Pfam" id="PF00096">
    <property type="entry name" value="zf-C2H2"/>
    <property type="match status" value="1"/>
</dbReference>
<protein>
    <submittedName>
        <fullName evidence="9">Zinc finger protein 644</fullName>
    </submittedName>
</protein>
<evidence type="ECO:0000256" key="7">
    <source>
        <dbReference type="SAM" id="MobiDB-lite"/>
    </source>
</evidence>
<feature type="domain" description="C2H2-type" evidence="8">
    <location>
        <begin position="1017"/>
        <end position="1039"/>
    </location>
</feature>
<evidence type="ECO:0000313" key="9">
    <source>
        <dbReference type="Ensembl" id="ENSECRP00000027121.1"/>
    </source>
</evidence>
<evidence type="ECO:0000256" key="2">
    <source>
        <dbReference type="ARBA" id="ARBA00022723"/>
    </source>
</evidence>
<sequence length="1336" mass="151576">MHRIVVSKDQERTARMTDLMESSGANEETNFDSICDSTNTSQTLLKSQTSAQKNNSSCLPEQLPRDSYEKTLNGAQPTLFVHNSVPADSIVELTLPKGTVVNGPVSHSTSNKLCVSNKSSVSLSTAQPLGHLTKVSGALVSPLLHEHKITTKPAAHKASQQSLLVPVPNYDSVQAQNGAGLDFLCTQIATTESDINESSLQEESPKEMPIPKTLKTTEDIIGPAEHSAPSPEGSSDEFDIDQELDWDPQKEFMQFLLDNNDNNPAVEAPPQPTGERRRKRKMEITHLKDFSDSDYADMQHTTKKSKMENTLEYEQMQRNVSVNKLQAFDKSPVPEASHSHSDFPNETVEVIKQFIFNAPSNKCLDGNKDAKPDNCSFMGNKLTSKQIKSEPSSVFTAEQEPSFFPCTKCNVNFKEKAHLHRHMMYHLDGNNHFRHLNVPRPFICRECGRSFRDRNSLLKHMIIHQERREKLMEEIKGLKELQDEGRSARLQCPQCVFGTNCPKTFVQHAKTHEKDKRYYCCEECNFMAVTENELECHRISAHASTAKPTFVIIQKPPKKFQKKDAVKYDILASSKKPLAFSCKICSFTTATKNVLKKHLEFIHHQQVTENCFLSKMGYASPHFERQSFIKKTKNANSLGLQIKSEFYYEKHDFRKPVEMPSSSHGFTGLYRKNSKMQKARKTAVNLSLGEWNEGSTSGKPSSLLRSEKPKKWIFKRDERTEEASGFLFEDSEENYSDCEEKFGTLGYFKKVASKAGKSNNDHFSFFDSDQSLGESEDSEGRNLDVRGLSQDADTSVPGSRNVVDQYPDGLQKLTVVMLKKNDPRTKKDDEDQEEDSYDFSDYTSDATANFLECSENEQNPYARNYFIRRQRLPIKENRSLEKNSVTNSYDNSSHIQEDGDKMHFFKVKEECVEMEVCTETPESQLLPHSDSYSEFDLAPFAVERKSCPYCPAIFESGVGLSNHVRGHLHRVGLSYDARHVVSPEQVASQDKKPRIRRKINTIRRIKKVEKSESPTEHTCPLCGGWFDTKTGLSNHVRGHLKRIGKTKHSTSKSPVCILNEMLQNEEDYKHILKVLSKKRFLSRPFVSQKFATSDGLFLSPTGIPIKVQHTSQESKLWESSTPPPDEEFSDNQFSDSKLENESPQSASLLELLRKKKVGEETDTNKNRCQTARKRLAASPHKENSALNPQVKTTELYWQTDKNEPKKVCIHCNATFPSAVSLSNHLRAYARRKRAALLEGTTYECKQKKPRLRPGSKKKMFPLHHTPDETYRLTCRFCDLVFQGPLSVQEDWIKHLQRHIMNANVPRTGAGMVEVTSIPEVSSTQEQVPILVTQTAS</sequence>
<dbReference type="InterPro" id="IPR013087">
    <property type="entry name" value="Znf_C2H2_type"/>
</dbReference>
<keyword evidence="5" id="KW-0539">Nucleus</keyword>
<evidence type="ECO:0000313" key="10">
    <source>
        <dbReference type="Proteomes" id="UP000694620"/>
    </source>
</evidence>
<dbReference type="SUPFAM" id="SSF57667">
    <property type="entry name" value="beta-beta-alpha zinc fingers"/>
    <property type="match status" value="2"/>
</dbReference>
<keyword evidence="3 6" id="KW-0863">Zinc-finger</keyword>
<evidence type="ECO:0000256" key="5">
    <source>
        <dbReference type="ARBA" id="ARBA00023242"/>
    </source>
</evidence>
<feature type="compositionally biased region" description="Polar residues" evidence="7">
    <location>
        <begin position="1109"/>
        <end position="1120"/>
    </location>
</feature>
<dbReference type="Pfam" id="PF23015">
    <property type="entry name" value="zf-WIZ"/>
    <property type="match status" value="1"/>
</dbReference>
<dbReference type="GeneTree" id="ENSGT00940000158258"/>
<dbReference type="PANTHER" id="PTHR24396:SF25">
    <property type="entry name" value="ZINC FINGER PROTEIN 644"/>
    <property type="match status" value="1"/>
</dbReference>
<evidence type="ECO:0000256" key="4">
    <source>
        <dbReference type="ARBA" id="ARBA00022833"/>
    </source>
</evidence>
<dbReference type="FunFam" id="3.30.160.60:FF:000409">
    <property type="entry name" value="zinc finger protein 644 isoform X1"/>
    <property type="match status" value="1"/>
</dbReference>
<proteinExistence type="predicted"/>
<comment type="subcellular location">
    <subcellularLocation>
        <location evidence="1">Nucleus</location>
    </subcellularLocation>
</comment>
<evidence type="ECO:0000256" key="6">
    <source>
        <dbReference type="PROSITE-ProRule" id="PRU00042"/>
    </source>
</evidence>